<feature type="transmembrane region" description="Helical" evidence="4">
    <location>
        <begin position="365"/>
        <end position="387"/>
    </location>
</feature>
<evidence type="ECO:0000256" key="2">
    <source>
        <dbReference type="ARBA" id="ARBA00022989"/>
    </source>
</evidence>
<dbReference type="PROSITE" id="PS50850">
    <property type="entry name" value="MFS"/>
    <property type="match status" value="1"/>
</dbReference>
<keyword evidence="3 4" id="KW-0472">Membrane</keyword>
<comment type="caution">
    <text evidence="6">The sequence shown here is derived from an EMBL/GenBank/DDBJ whole genome shotgun (WGS) entry which is preliminary data.</text>
</comment>
<feature type="transmembrane region" description="Helical" evidence="4">
    <location>
        <begin position="169"/>
        <end position="194"/>
    </location>
</feature>
<dbReference type="GO" id="GO:0022857">
    <property type="term" value="F:transmembrane transporter activity"/>
    <property type="evidence" value="ECO:0007669"/>
    <property type="project" value="InterPro"/>
</dbReference>
<dbReference type="PANTHER" id="PTHR11360:SF284">
    <property type="entry name" value="EG:103B4.3 PROTEIN-RELATED"/>
    <property type="match status" value="1"/>
</dbReference>
<sequence>MAGKGGKSGEGMYYGWAIVWAATALTLLTVGLRLGAGPFFLPMTQDLGMSRSELSSIIAAGMLTYGLTMPLAGQLVTSWGTRRVLLVGMLFVAGSIAGTIYAQGPISLALSYGVGLSIGLALASPVSLTPVISRWFVRQRGMALFVLSAGSMAGIAILTPLFTSSISAFGWQATLAGFAVVFSLITFPSALFVIRDQAPEHADTLSARNASGTPALAQASCAVPPPAAAAQARPLRAAAAVRTLPFWQLTLGLFACGFSMNLLGTHGVPMLMDHGFDSQTSAFGIALIGLVAIFSSFALGKLSDMVERRYILAVIYTVRGLGFFGLVEALAPWQLYGVASVGGIVWAGSVALSSAIMADVYGTRLVGVLCGWAYVGHQVGGMISSWLGGWAYEAFGTHLIAFGAAGLLLFGAAAISLGLPSRGVTVRARPVATAAE</sequence>
<feature type="domain" description="Major facilitator superfamily (MFS) profile" evidence="5">
    <location>
        <begin position="17"/>
        <end position="423"/>
    </location>
</feature>
<feature type="transmembrane region" description="Helical" evidence="4">
    <location>
        <begin position="109"/>
        <end position="132"/>
    </location>
</feature>
<dbReference type="InterPro" id="IPR050327">
    <property type="entry name" value="Proton-linked_MCT"/>
</dbReference>
<feature type="transmembrane region" description="Helical" evidence="4">
    <location>
        <begin position="12"/>
        <end position="34"/>
    </location>
</feature>
<dbReference type="Pfam" id="PF07690">
    <property type="entry name" value="MFS_1"/>
    <property type="match status" value="1"/>
</dbReference>
<feature type="transmembrane region" description="Helical" evidence="4">
    <location>
        <begin position="280"/>
        <end position="298"/>
    </location>
</feature>
<evidence type="ECO:0000256" key="4">
    <source>
        <dbReference type="SAM" id="Phobius"/>
    </source>
</evidence>
<protein>
    <submittedName>
        <fullName evidence="6">MFS transporter</fullName>
    </submittedName>
</protein>
<feature type="transmembrane region" description="Helical" evidence="4">
    <location>
        <begin position="399"/>
        <end position="419"/>
    </location>
</feature>
<dbReference type="RefSeq" id="WP_180155385.1">
    <property type="nucleotide sequence ID" value="NZ_JACCEM010000005.1"/>
</dbReference>
<feature type="transmembrane region" description="Helical" evidence="4">
    <location>
        <begin position="333"/>
        <end position="353"/>
    </location>
</feature>
<evidence type="ECO:0000313" key="6">
    <source>
        <dbReference type="EMBL" id="NYT49948.1"/>
    </source>
</evidence>
<evidence type="ECO:0000256" key="1">
    <source>
        <dbReference type="ARBA" id="ARBA00022692"/>
    </source>
</evidence>
<dbReference type="InterPro" id="IPR020846">
    <property type="entry name" value="MFS_dom"/>
</dbReference>
<reference evidence="6 7" key="1">
    <citation type="submission" date="2020-07" db="EMBL/GenBank/DDBJ databases">
        <title>Taxonomic revisions and descriptions of new bacterial species based on genomic comparisons in the high-G+C-content subgroup of the family Alcaligenaceae.</title>
        <authorList>
            <person name="Szabo A."/>
            <person name="Felfoldi T."/>
        </authorList>
    </citation>
    <scope>NUCLEOTIDE SEQUENCE [LARGE SCALE GENOMIC DNA]</scope>
    <source>
        <strain evidence="6 7">LMG 24012</strain>
    </source>
</reference>
<dbReference type="Gene3D" id="1.20.1250.20">
    <property type="entry name" value="MFS general substrate transporter like domains"/>
    <property type="match status" value="2"/>
</dbReference>
<dbReference type="SUPFAM" id="SSF103473">
    <property type="entry name" value="MFS general substrate transporter"/>
    <property type="match status" value="1"/>
</dbReference>
<gene>
    <name evidence="6" type="ORF">H0A72_11570</name>
</gene>
<dbReference type="InterPro" id="IPR036259">
    <property type="entry name" value="MFS_trans_sf"/>
</dbReference>
<feature type="transmembrane region" description="Helical" evidence="4">
    <location>
        <begin position="144"/>
        <end position="163"/>
    </location>
</feature>
<feature type="transmembrane region" description="Helical" evidence="4">
    <location>
        <begin position="54"/>
        <end position="72"/>
    </location>
</feature>
<name>A0A853FYI0_9BURK</name>
<dbReference type="EMBL" id="JACCEM010000005">
    <property type="protein sequence ID" value="NYT49948.1"/>
    <property type="molecule type" value="Genomic_DNA"/>
</dbReference>
<accession>A0A853FYI0</accession>
<evidence type="ECO:0000313" key="7">
    <source>
        <dbReference type="Proteomes" id="UP000559809"/>
    </source>
</evidence>
<keyword evidence="7" id="KW-1185">Reference proteome</keyword>
<dbReference type="InterPro" id="IPR011701">
    <property type="entry name" value="MFS"/>
</dbReference>
<feature type="transmembrane region" description="Helical" evidence="4">
    <location>
        <begin position="310"/>
        <end position="327"/>
    </location>
</feature>
<proteinExistence type="predicted"/>
<organism evidence="6 7">
    <name type="scientific">Parapusillimonas granuli</name>
    <dbReference type="NCBI Taxonomy" id="380911"/>
    <lineage>
        <taxon>Bacteria</taxon>
        <taxon>Pseudomonadati</taxon>
        <taxon>Pseudomonadota</taxon>
        <taxon>Betaproteobacteria</taxon>
        <taxon>Burkholderiales</taxon>
        <taxon>Alcaligenaceae</taxon>
        <taxon>Parapusillimonas</taxon>
    </lineage>
</organism>
<dbReference type="Proteomes" id="UP000559809">
    <property type="component" value="Unassembled WGS sequence"/>
</dbReference>
<dbReference type="PANTHER" id="PTHR11360">
    <property type="entry name" value="MONOCARBOXYLATE TRANSPORTER"/>
    <property type="match status" value="1"/>
</dbReference>
<keyword evidence="2 4" id="KW-1133">Transmembrane helix</keyword>
<evidence type="ECO:0000256" key="3">
    <source>
        <dbReference type="ARBA" id="ARBA00023136"/>
    </source>
</evidence>
<feature type="transmembrane region" description="Helical" evidence="4">
    <location>
        <begin position="84"/>
        <end position="103"/>
    </location>
</feature>
<dbReference type="AlphaFoldDB" id="A0A853FYI0"/>
<keyword evidence="1 4" id="KW-0812">Transmembrane</keyword>
<feature type="transmembrane region" description="Helical" evidence="4">
    <location>
        <begin position="246"/>
        <end position="268"/>
    </location>
</feature>
<evidence type="ECO:0000259" key="5">
    <source>
        <dbReference type="PROSITE" id="PS50850"/>
    </source>
</evidence>